<feature type="compositionally biased region" description="Basic and acidic residues" evidence="1">
    <location>
        <begin position="34"/>
        <end position="48"/>
    </location>
</feature>
<evidence type="ECO:0000256" key="1">
    <source>
        <dbReference type="SAM" id="MobiDB-lite"/>
    </source>
</evidence>
<feature type="transmembrane region" description="Helical" evidence="2">
    <location>
        <begin position="50"/>
        <end position="70"/>
    </location>
</feature>
<protein>
    <submittedName>
        <fullName evidence="3">Uncharacterized protein</fullName>
    </submittedName>
</protein>
<dbReference type="AlphaFoldDB" id="A0A6G1JQN8"/>
<gene>
    <name evidence="3" type="ORF">K504DRAFT_215117</name>
</gene>
<organism evidence="3 4">
    <name type="scientific">Pleomassaria siparia CBS 279.74</name>
    <dbReference type="NCBI Taxonomy" id="1314801"/>
    <lineage>
        <taxon>Eukaryota</taxon>
        <taxon>Fungi</taxon>
        <taxon>Dikarya</taxon>
        <taxon>Ascomycota</taxon>
        <taxon>Pezizomycotina</taxon>
        <taxon>Dothideomycetes</taxon>
        <taxon>Pleosporomycetidae</taxon>
        <taxon>Pleosporales</taxon>
        <taxon>Pleomassariaceae</taxon>
        <taxon>Pleomassaria</taxon>
    </lineage>
</organism>
<keyword evidence="4" id="KW-1185">Reference proteome</keyword>
<feature type="compositionally biased region" description="Basic and acidic residues" evidence="1">
    <location>
        <begin position="10"/>
        <end position="25"/>
    </location>
</feature>
<evidence type="ECO:0000256" key="2">
    <source>
        <dbReference type="SAM" id="Phobius"/>
    </source>
</evidence>
<dbReference type="Proteomes" id="UP000799428">
    <property type="component" value="Unassembled WGS sequence"/>
</dbReference>
<keyword evidence="2" id="KW-0472">Membrane</keyword>
<accession>A0A6G1JQN8</accession>
<proteinExistence type="predicted"/>
<evidence type="ECO:0000313" key="4">
    <source>
        <dbReference type="Proteomes" id="UP000799428"/>
    </source>
</evidence>
<evidence type="ECO:0000313" key="3">
    <source>
        <dbReference type="EMBL" id="KAF2702623.1"/>
    </source>
</evidence>
<keyword evidence="2" id="KW-1133">Transmembrane helix</keyword>
<reference evidence="3" key="1">
    <citation type="journal article" date="2020" name="Stud. Mycol.">
        <title>101 Dothideomycetes genomes: a test case for predicting lifestyles and emergence of pathogens.</title>
        <authorList>
            <person name="Haridas S."/>
            <person name="Albert R."/>
            <person name="Binder M."/>
            <person name="Bloem J."/>
            <person name="Labutti K."/>
            <person name="Salamov A."/>
            <person name="Andreopoulos B."/>
            <person name="Baker S."/>
            <person name="Barry K."/>
            <person name="Bills G."/>
            <person name="Bluhm B."/>
            <person name="Cannon C."/>
            <person name="Castanera R."/>
            <person name="Culley D."/>
            <person name="Daum C."/>
            <person name="Ezra D."/>
            <person name="Gonzalez J."/>
            <person name="Henrissat B."/>
            <person name="Kuo A."/>
            <person name="Liang C."/>
            <person name="Lipzen A."/>
            <person name="Lutzoni F."/>
            <person name="Magnuson J."/>
            <person name="Mondo S."/>
            <person name="Nolan M."/>
            <person name="Ohm R."/>
            <person name="Pangilinan J."/>
            <person name="Park H.-J."/>
            <person name="Ramirez L."/>
            <person name="Alfaro M."/>
            <person name="Sun H."/>
            <person name="Tritt A."/>
            <person name="Yoshinaga Y."/>
            <person name="Zwiers L.-H."/>
            <person name="Turgeon B."/>
            <person name="Goodwin S."/>
            <person name="Spatafora J."/>
            <person name="Crous P."/>
            <person name="Grigoriev I."/>
        </authorList>
    </citation>
    <scope>NUCLEOTIDE SEQUENCE</scope>
    <source>
        <strain evidence="3">CBS 279.74</strain>
    </source>
</reference>
<name>A0A6G1JQN8_9PLEO</name>
<dbReference type="EMBL" id="MU005796">
    <property type="protein sequence ID" value="KAF2702623.1"/>
    <property type="molecule type" value="Genomic_DNA"/>
</dbReference>
<keyword evidence="2" id="KW-0812">Transmembrane</keyword>
<sequence length="124" mass="13491">MRGRTGGRLTDAEAKRTPEPDKTVDLRAGSAKQHHQEQPRTGRRNTKEHLLSTTLVHVYILGIIVPRILIQSGPILAGRLPATKVNDLSMAGGSLRGPSICLCGYNRGGSRRGKTLAELPSQRF</sequence>
<feature type="region of interest" description="Disordered" evidence="1">
    <location>
        <begin position="1"/>
        <end position="48"/>
    </location>
</feature>